<proteinExistence type="predicted"/>
<dbReference type="Proteomes" id="UP001501757">
    <property type="component" value="Unassembled WGS sequence"/>
</dbReference>
<evidence type="ECO:0000313" key="3">
    <source>
        <dbReference type="Proteomes" id="UP001501757"/>
    </source>
</evidence>
<evidence type="ECO:0000313" key="2">
    <source>
        <dbReference type="EMBL" id="GAA0352013.1"/>
    </source>
</evidence>
<accession>A0ABP3GUD9</accession>
<keyword evidence="3" id="KW-1185">Reference proteome</keyword>
<dbReference type="Pfam" id="PF05597">
    <property type="entry name" value="Phasin"/>
    <property type="match status" value="1"/>
</dbReference>
<reference evidence="3" key="1">
    <citation type="journal article" date="2019" name="Int. J. Syst. Evol. Microbiol.">
        <title>The Global Catalogue of Microorganisms (GCM) 10K type strain sequencing project: providing services to taxonomists for standard genome sequencing and annotation.</title>
        <authorList>
            <consortium name="The Broad Institute Genomics Platform"/>
            <consortium name="The Broad Institute Genome Sequencing Center for Infectious Disease"/>
            <person name="Wu L."/>
            <person name="Ma J."/>
        </authorList>
    </citation>
    <scope>NUCLEOTIDE SEQUENCE [LARGE SCALE GENOMIC DNA]</scope>
    <source>
        <strain evidence="3">JCM 13378</strain>
    </source>
</reference>
<dbReference type="PANTHER" id="PTHR38664">
    <property type="entry name" value="SLR0058 PROTEIN"/>
    <property type="match status" value="1"/>
</dbReference>
<sequence>MSKLENIKSKVNEAEDFARKIWLAGLGAYGKSLDEVQGRYEKLNAEASKVFDDLVEKGTKIESETKDKIKEKTNVEARVAEVRKKLGLDKPDMEQKVEELSAKIDALTAAVAKLADKQAKS</sequence>
<keyword evidence="1" id="KW-0175">Coiled coil</keyword>
<dbReference type="RefSeq" id="WP_102796057.1">
    <property type="nucleotide sequence ID" value="NZ_BAAAEI010000006.1"/>
</dbReference>
<evidence type="ECO:0008006" key="4">
    <source>
        <dbReference type="Google" id="ProtNLM"/>
    </source>
</evidence>
<dbReference type="InterPro" id="IPR008769">
    <property type="entry name" value="PhaF_PhaI"/>
</dbReference>
<dbReference type="EMBL" id="BAAAEI010000006">
    <property type="protein sequence ID" value="GAA0352013.1"/>
    <property type="molecule type" value="Genomic_DNA"/>
</dbReference>
<gene>
    <name evidence="2" type="ORF">GCM10009092_15520</name>
</gene>
<dbReference type="NCBIfam" id="NF047773">
    <property type="entry name" value="phas_rel_Lepto"/>
    <property type="match status" value="1"/>
</dbReference>
<dbReference type="PANTHER" id="PTHR38664:SF1">
    <property type="entry name" value="SLR0058 PROTEIN"/>
    <property type="match status" value="1"/>
</dbReference>
<organism evidence="2 3">
    <name type="scientific">Bowmanella denitrificans</name>
    <dbReference type="NCBI Taxonomy" id="366582"/>
    <lineage>
        <taxon>Bacteria</taxon>
        <taxon>Pseudomonadati</taxon>
        <taxon>Pseudomonadota</taxon>
        <taxon>Gammaproteobacteria</taxon>
        <taxon>Alteromonadales</taxon>
        <taxon>Alteromonadaceae</taxon>
        <taxon>Bowmanella</taxon>
    </lineage>
</organism>
<name>A0ABP3GUD9_9ALTE</name>
<comment type="caution">
    <text evidence="2">The sequence shown here is derived from an EMBL/GenBank/DDBJ whole genome shotgun (WGS) entry which is preliminary data.</text>
</comment>
<protein>
    <recommendedName>
        <fullName evidence="4">Poly(Hydroxyalkanoate) granule-associated protein</fullName>
    </recommendedName>
</protein>
<evidence type="ECO:0000256" key="1">
    <source>
        <dbReference type="SAM" id="Coils"/>
    </source>
</evidence>
<feature type="coiled-coil region" evidence="1">
    <location>
        <begin position="90"/>
        <end position="117"/>
    </location>
</feature>